<dbReference type="InterPro" id="IPR036735">
    <property type="entry name" value="NGN_dom_sf"/>
</dbReference>
<dbReference type="GO" id="GO:0006354">
    <property type="term" value="P:DNA-templated transcription elongation"/>
    <property type="evidence" value="ECO:0007669"/>
    <property type="project" value="InterPro"/>
</dbReference>
<accession>A0A2T0U9I2</accession>
<evidence type="ECO:0000256" key="3">
    <source>
        <dbReference type="ARBA" id="ARBA00023163"/>
    </source>
</evidence>
<evidence type="ECO:0000313" key="5">
    <source>
        <dbReference type="EMBL" id="PRY54497.1"/>
    </source>
</evidence>
<dbReference type="Gene3D" id="3.30.70.940">
    <property type="entry name" value="NusG, N-terminal domain"/>
    <property type="match status" value="1"/>
</dbReference>
<dbReference type="OrthoDB" id="9796143at2"/>
<name>A0A2T0U9I2_9SPHI</name>
<protein>
    <submittedName>
        <fullName evidence="5">Transcription antitermination factor NusG</fullName>
    </submittedName>
</protein>
<keyword evidence="2" id="KW-0805">Transcription regulation</keyword>
<dbReference type="NCBIfam" id="NF033644">
    <property type="entry name" value="antiterm_UpxY"/>
    <property type="match status" value="1"/>
</dbReference>
<dbReference type="InterPro" id="IPR006645">
    <property type="entry name" value="NGN-like_dom"/>
</dbReference>
<keyword evidence="6" id="KW-1185">Reference proteome</keyword>
<dbReference type="AlphaFoldDB" id="A0A2T0U9I2"/>
<feature type="domain" description="NusG-like N-terminal" evidence="4">
    <location>
        <begin position="14"/>
        <end position="111"/>
    </location>
</feature>
<proteinExistence type="predicted"/>
<dbReference type="Proteomes" id="UP000238034">
    <property type="component" value="Unassembled WGS sequence"/>
</dbReference>
<reference evidence="5 6" key="1">
    <citation type="submission" date="2018-03" db="EMBL/GenBank/DDBJ databases">
        <title>Genomic Encyclopedia of Type Strains, Phase III (KMG-III): the genomes of soil and plant-associated and newly described type strains.</title>
        <authorList>
            <person name="Whitman W."/>
        </authorList>
    </citation>
    <scope>NUCLEOTIDE SEQUENCE [LARGE SCALE GENOMIC DNA]</scope>
    <source>
        <strain evidence="5 6">CGMCC 1.9313</strain>
    </source>
</reference>
<dbReference type="InterPro" id="IPR008991">
    <property type="entry name" value="Translation_prot_SH3-like_sf"/>
</dbReference>
<evidence type="ECO:0000313" key="6">
    <source>
        <dbReference type="Proteomes" id="UP000238034"/>
    </source>
</evidence>
<evidence type="ECO:0000259" key="4">
    <source>
        <dbReference type="SMART" id="SM00738"/>
    </source>
</evidence>
<gene>
    <name evidence="5" type="ORF">B0I27_102264</name>
</gene>
<dbReference type="SUPFAM" id="SSF82679">
    <property type="entry name" value="N-utilization substance G protein NusG, N-terminal domain"/>
    <property type="match status" value="1"/>
</dbReference>
<dbReference type="SUPFAM" id="SSF50104">
    <property type="entry name" value="Translation proteins SH3-like domain"/>
    <property type="match status" value="1"/>
</dbReference>
<evidence type="ECO:0000256" key="1">
    <source>
        <dbReference type="ARBA" id="ARBA00022814"/>
    </source>
</evidence>
<dbReference type="CDD" id="cd09895">
    <property type="entry name" value="NGN_SP_UpxY"/>
    <property type="match status" value="1"/>
</dbReference>
<dbReference type="RefSeq" id="WP_106291743.1">
    <property type="nucleotide sequence ID" value="NZ_PVTH01000002.1"/>
</dbReference>
<organism evidence="5 6">
    <name type="scientific">Arcticibacter pallidicorallinus</name>
    <dbReference type="NCBI Taxonomy" id="1259464"/>
    <lineage>
        <taxon>Bacteria</taxon>
        <taxon>Pseudomonadati</taxon>
        <taxon>Bacteroidota</taxon>
        <taxon>Sphingobacteriia</taxon>
        <taxon>Sphingobacteriales</taxon>
        <taxon>Sphingobacteriaceae</taxon>
        <taxon>Arcticibacter</taxon>
    </lineage>
</organism>
<keyword evidence="3" id="KW-0804">Transcription</keyword>
<dbReference type="PANTHER" id="PTHR30265">
    <property type="entry name" value="RHO-INTERACTING TRANSCRIPTION TERMINATION FACTOR NUSG"/>
    <property type="match status" value="1"/>
</dbReference>
<comment type="caution">
    <text evidence="5">The sequence shown here is derived from an EMBL/GenBank/DDBJ whole genome shotgun (WGS) entry which is preliminary data.</text>
</comment>
<dbReference type="InterPro" id="IPR043425">
    <property type="entry name" value="NusG-like"/>
</dbReference>
<dbReference type="Pfam" id="PF02357">
    <property type="entry name" value="NusG"/>
    <property type="match status" value="1"/>
</dbReference>
<evidence type="ECO:0000256" key="2">
    <source>
        <dbReference type="ARBA" id="ARBA00023015"/>
    </source>
</evidence>
<dbReference type="SMART" id="SM00738">
    <property type="entry name" value="NGN"/>
    <property type="match status" value="1"/>
</dbReference>
<sequence length="189" mass="21304">MVNPFLSKKKEASQKAWMVIYTRSKWEKKVDRLLKEKGVDSFCPLVKTNRRWADRNMLVELPLFTSYLFVYISPSEQSIVRETMGVINFIYYSGKPAIVDKDDIERIKAIVGKYKDVETISIRELSTGDRIKITQGALANLEGEVIEVKGKSVLISIRQLDCILIAKVAVNQNIIITNPGIGAALAVRA</sequence>
<dbReference type="PANTHER" id="PTHR30265:SF4">
    <property type="entry name" value="KOW MOTIF FAMILY PROTEIN, EXPRESSED"/>
    <property type="match status" value="1"/>
</dbReference>
<keyword evidence="1" id="KW-0889">Transcription antitermination</keyword>
<dbReference type="EMBL" id="PVTH01000002">
    <property type="protein sequence ID" value="PRY54497.1"/>
    <property type="molecule type" value="Genomic_DNA"/>
</dbReference>
<dbReference type="GO" id="GO:0031564">
    <property type="term" value="P:transcription antitermination"/>
    <property type="evidence" value="ECO:0007669"/>
    <property type="project" value="UniProtKB-KW"/>
</dbReference>